<dbReference type="InterPro" id="IPR036770">
    <property type="entry name" value="Ankyrin_rpt-contain_sf"/>
</dbReference>
<proteinExistence type="predicted"/>
<evidence type="ECO:0000256" key="1">
    <source>
        <dbReference type="SAM" id="Coils"/>
    </source>
</evidence>
<dbReference type="Proteomes" id="UP001153069">
    <property type="component" value="Unassembled WGS sequence"/>
</dbReference>
<dbReference type="EMBL" id="CAICTM010000632">
    <property type="protein sequence ID" value="CAB9514120.1"/>
    <property type="molecule type" value="Genomic_DNA"/>
</dbReference>
<dbReference type="OrthoDB" id="539213at2759"/>
<accession>A0A9N8HJ37</accession>
<dbReference type="Gene3D" id="1.25.40.20">
    <property type="entry name" value="Ankyrin repeat-containing domain"/>
    <property type="match status" value="1"/>
</dbReference>
<evidence type="ECO:0000313" key="3">
    <source>
        <dbReference type="EMBL" id="CAB9514120.1"/>
    </source>
</evidence>
<comment type="caution">
    <text evidence="3">The sequence shown here is derived from an EMBL/GenBank/DDBJ whole genome shotgun (WGS) entry which is preliminary data.</text>
</comment>
<organism evidence="3 4">
    <name type="scientific">Seminavis robusta</name>
    <dbReference type="NCBI Taxonomy" id="568900"/>
    <lineage>
        <taxon>Eukaryota</taxon>
        <taxon>Sar</taxon>
        <taxon>Stramenopiles</taxon>
        <taxon>Ochrophyta</taxon>
        <taxon>Bacillariophyta</taxon>
        <taxon>Bacillariophyceae</taxon>
        <taxon>Bacillariophycidae</taxon>
        <taxon>Naviculales</taxon>
        <taxon>Naviculaceae</taxon>
        <taxon>Seminavis</taxon>
    </lineage>
</organism>
<dbReference type="SUPFAM" id="SSF48403">
    <property type="entry name" value="Ankyrin repeat"/>
    <property type="match status" value="1"/>
</dbReference>
<feature type="compositionally biased region" description="Acidic residues" evidence="2">
    <location>
        <begin position="720"/>
        <end position="754"/>
    </location>
</feature>
<reference evidence="3" key="1">
    <citation type="submission" date="2020-06" db="EMBL/GenBank/DDBJ databases">
        <authorList>
            <consortium name="Plant Systems Biology data submission"/>
        </authorList>
    </citation>
    <scope>NUCLEOTIDE SEQUENCE</scope>
    <source>
        <strain evidence="3">D6</strain>
    </source>
</reference>
<name>A0A9N8HJ37_9STRA</name>
<dbReference type="AlphaFoldDB" id="A0A9N8HJ37"/>
<feature type="coiled-coil region" evidence="1">
    <location>
        <begin position="363"/>
        <end position="390"/>
    </location>
</feature>
<evidence type="ECO:0000256" key="2">
    <source>
        <dbReference type="SAM" id="MobiDB-lite"/>
    </source>
</evidence>
<gene>
    <name evidence="3" type="ORF">SEMRO_633_G178830.2</name>
</gene>
<sequence>MEEPNVLLVPGPPVPIDDIFDDESTESEQEPVLERKVSYIEPISRNKYTVEITVKESSSEESVYDVEGSLSFIPGHSQKITKVALVDELIHSFVSKREKRKIGFLRGYLIPRPSNGGFHDDADGVNAELGGVAMKFCDENGRANIMDHPELKAQDKLDNGHGGFVYMKKVKLFNRDHGGRNLALQMMFQALQLLPWTLTVIAPDCRVPKKAKPTEEEQKEHSLRAFRHIARLGFVQAGRNPDDYGAWFLTKKMFDESNSSDNDSMQLISPEQVASMDIYLPPKRHKRSREEIQLCDFVSSQIRTLQYALEDSAREESSMLEQMQQGELYILSVIDEGMTEEERQEHMQTVHERFEGFKREHRERIATTEREKAEKVMQELKDKVAELLGNGATLDGARVLHSYAANVNSSLSDIQILKFLIDQGATAGLQDEYGASPLTLAASTWKPHVITYLRSVGVDPSQPDFSGKTPMEYCLSNHRTRYHERRLLFGTLAPGEDETAMPFFETVVSLMPVAQRESLCDNMIPPRMMQYLIRAAKEQFEKFEELESFDARAFGNNPQLAKWQVEECCLHYIPPDAIEFHYDPPEEYWKIVVKGYRAYWKAILELLQLGQSPTVDHVEAKLSQDQWGVREWAGVAIEYALDALFHLAYQEYQMDLYVPVDGEVAEEAEELQGVLETPLDEYFDVIWFMCVPRGGGLKSFCHHRGPYDWSDVCQTLPPAEDADDDSEMGDEEGEVGDEEVEDDNDGEAPEANAE</sequence>
<feature type="region of interest" description="Disordered" evidence="2">
    <location>
        <begin position="714"/>
        <end position="754"/>
    </location>
</feature>
<protein>
    <submittedName>
        <fullName evidence="3">Uncharacterized protein</fullName>
    </submittedName>
</protein>
<keyword evidence="1" id="KW-0175">Coiled coil</keyword>
<evidence type="ECO:0000313" key="4">
    <source>
        <dbReference type="Proteomes" id="UP001153069"/>
    </source>
</evidence>
<keyword evidence="4" id="KW-1185">Reference proteome</keyword>